<dbReference type="GO" id="GO:0003677">
    <property type="term" value="F:DNA binding"/>
    <property type="evidence" value="ECO:0007669"/>
    <property type="project" value="InterPro"/>
</dbReference>
<dbReference type="OrthoDB" id="4302530at2"/>
<dbReference type="EMBL" id="CP012752">
    <property type="protein sequence ID" value="ALG06812.1"/>
    <property type="molecule type" value="Genomic_DNA"/>
</dbReference>
<dbReference type="STRING" id="860235.AOZ06_07620"/>
<reference evidence="2 3" key="1">
    <citation type="submission" date="2015-07" db="EMBL/GenBank/DDBJ databases">
        <title>Genome sequencing of Kibdelosporangium phytohabitans.</title>
        <authorList>
            <person name="Qin S."/>
            <person name="Xing K."/>
        </authorList>
    </citation>
    <scope>NUCLEOTIDE SEQUENCE [LARGE SCALE GENOMIC DNA]</scope>
    <source>
        <strain evidence="2 3">KLBMP1111</strain>
    </source>
</reference>
<keyword evidence="3" id="KW-1185">Reference proteome</keyword>
<organism evidence="2 3">
    <name type="scientific">Kibdelosporangium phytohabitans</name>
    <dbReference type="NCBI Taxonomy" id="860235"/>
    <lineage>
        <taxon>Bacteria</taxon>
        <taxon>Bacillati</taxon>
        <taxon>Actinomycetota</taxon>
        <taxon>Actinomycetes</taxon>
        <taxon>Pseudonocardiales</taxon>
        <taxon>Pseudonocardiaceae</taxon>
        <taxon>Kibdelosporangium</taxon>
    </lineage>
</organism>
<dbReference type="AlphaFoldDB" id="A0A0N9HQ58"/>
<proteinExistence type="predicted"/>
<dbReference type="CDD" id="cd00093">
    <property type="entry name" value="HTH_XRE"/>
    <property type="match status" value="1"/>
</dbReference>
<dbReference type="Gene3D" id="1.10.260.40">
    <property type="entry name" value="lambda repressor-like DNA-binding domains"/>
    <property type="match status" value="1"/>
</dbReference>
<evidence type="ECO:0000313" key="2">
    <source>
        <dbReference type="EMBL" id="ALG06812.1"/>
    </source>
</evidence>
<dbReference type="InterPro" id="IPR001387">
    <property type="entry name" value="Cro/C1-type_HTH"/>
</dbReference>
<accession>A0A0N9HQ58</accession>
<evidence type="ECO:0000313" key="3">
    <source>
        <dbReference type="Proteomes" id="UP000063699"/>
    </source>
</evidence>
<dbReference type="SUPFAM" id="SSF47413">
    <property type="entry name" value="lambda repressor-like DNA-binding domains"/>
    <property type="match status" value="1"/>
</dbReference>
<name>A0A0N9HQ58_9PSEU</name>
<dbReference type="SMART" id="SM00530">
    <property type="entry name" value="HTH_XRE"/>
    <property type="match status" value="1"/>
</dbReference>
<dbReference type="InterPro" id="IPR010982">
    <property type="entry name" value="Lambda_DNA-bd_dom_sf"/>
</dbReference>
<evidence type="ECO:0000259" key="1">
    <source>
        <dbReference type="PROSITE" id="PS50943"/>
    </source>
</evidence>
<sequence>MRTRKMDGRKLREVRERRGLVAEELAVLVTEQLGNEESVSASTIWKIETGTRQPSGRVFAAICRVFEIKDDEQLLLPVEPEQVPA</sequence>
<dbReference type="KEGG" id="kphy:AOZ06_07620"/>
<dbReference type="Pfam" id="PF13560">
    <property type="entry name" value="HTH_31"/>
    <property type="match status" value="1"/>
</dbReference>
<protein>
    <recommendedName>
        <fullName evidence="1">HTH cro/C1-type domain-containing protein</fullName>
    </recommendedName>
</protein>
<dbReference type="Proteomes" id="UP000063699">
    <property type="component" value="Chromosome"/>
</dbReference>
<dbReference type="PROSITE" id="PS50943">
    <property type="entry name" value="HTH_CROC1"/>
    <property type="match status" value="1"/>
</dbReference>
<gene>
    <name evidence="2" type="ORF">AOZ06_07620</name>
</gene>
<dbReference type="RefSeq" id="WP_054288784.1">
    <property type="nucleotide sequence ID" value="NZ_CP012752.1"/>
</dbReference>
<feature type="domain" description="HTH cro/C1-type" evidence="1">
    <location>
        <begin position="39"/>
        <end position="73"/>
    </location>
</feature>